<name>A0A368Y508_9BURK</name>
<comment type="caution">
    <text evidence="2">The sequence shown here is derived from an EMBL/GenBank/DDBJ whole genome shotgun (WGS) entry which is preliminary data.</text>
</comment>
<proteinExistence type="predicted"/>
<dbReference type="SUPFAM" id="SSF53756">
    <property type="entry name" value="UDP-Glycosyltransferase/glycogen phosphorylase"/>
    <property type="match status" value="1"/>
</dbReference>
<dbReference type="Proteomes" id="UP000252884">
    <property type="component" value="Unassembled WGS sequence"/>
</dbReference>
<dbReference type="EMBL" id="QPJK01000002">
    <property type="protein sequence ID" value="RCW73917.1"/>
    <property type="molecule type" value="Genomic_DNA"/>
</dbReference>
<keyword evidence="2" id="KW-0808">Transferase</keyword>
<dbReference type="AlphaFoldDB" id="A0A368Y508"/>
<sequence>MSGEPAMPRKLLFVVNVDWFFVSHRLAIATAAIAAGYEVHLAATFTDKRDEIEAHGIIAHPLAIRRGGANPWSELQNLMRVFGLVRSLSPDVLHLVTIKPIIMGGLSARLLATRAVVMSVSGLGFVFSSNARFAAAVRPLVLWLYRACFNREKLRVIFQNRTDQDTICAATGLPIRKCVLIRGSGVDLDRFAPAPRAASKPIVVLAARLLKDKGIAEFVEAAKALRSRGVEARMCLVGEPDPESRASIEPAQLGSWRAEGAVELWGHRQDMPAVLQQASIAVLPSYYGEGVPKVLLEAAACGCAVVTTDMPGCRDAITPGKTGLVVAPRDAEGLANAIERLLAEPALCNSMGRAGRTLAQAEFGIGSVVATHLQIYAELLGPP</sequence>
<evidence type="ECO:0000313" key="2">
    <source>
        <dbReference type="EMBL" id="RCW73917.1"/>
    </source>
</evidence>
<evidence type="ECO:0000259" key="1">
    <source>
        <dbReference type="Pfam" id="PF13477"/>
    </source>
</evidence>
<feature type="domain" description="Glycosyltransferase subfamily 4-like N-terminal" evidence="1">
    <location>
        <begin position="10"/>
        <end position="146"/>
    </location>
</feature>
<gene>
    <name evidence="2" type="ORF">DES41_102234</name>
</gene>
<keyword evidence="3" id="KW-1185">Reference proteome</keyword>
<dbReference type="PANTHER" id="PTHR12526">
    <property type="entry name" value="GLYCOSYLTRANSFERASE"/>
    <property type="match status" value="1"/>
</dbReference>
<dbReference type="InterPro" id="IPR028098">
    <property type="entry name" value="Glyco_trans_4-like_N"/>
</dbReference>
<accession>A0A368Y508</accession>
<dbReference type="PANTHER" id="PTHR12526:SF638">
    <property type="entry name" value="SPORE COAT PROTEIN SA"/>
    <property type="match status" value="1"/>
</dbReference>
<dbReference type="CDD" id="cd03808">
    <property type="entry name" value="GT4_CapM-like"/>
    <property type="match status" value="1"/>
</dbReference>
<dbReference type="GO" id="GO:0016757">
    <property type="term" value="F:glycosyltransferase activity"/>
    <property type="evidence" value="ECO:0007669"/>
    <property type="project" value="UniProtKB-ARBA"/>
</dbReference>
<dbReference type="Gene3D" id="3.40.50.2000">
    <property type="entry name" value="Glycogen Phosphorylase B"/>
    <property type="match status" value="2"/>
</dbReference>
<dbReference type="Pfam" id="PF13477">
    <property type="entry name" value="Glyco_trans_4_2"/>
    <property type="match status" value="1"/>
</dbReference>
<reference evidence="2 3" key="1">
    <citation type="submission" date="2018-07" db="EMBL/GenBank/DDBJ databases">
        <title>Genomic Encyclopedia of Type Strains, Phase IV (KMG-IV): sequencing the most valuable type-strain genomes for metagenomic binning, comparative biology and taxonomic classification.</title>
        <authorList>
            <person name="Goeker M."/>
        </authorList>
    </citation>
    <scope>NUCLEOTIDE SEQUENCE [LARGE SCALE GENOMIC DNA]</scope>
    <source>
        <strain evidence="2 3">DSM 21634</strain>
    </source>
</reference>
<protein>
    <submittedName>
        <fullName evidence="2">Glycosyltransferase involved in cell wall biosynthesis</fullName>
    </submittedName>
</protein>
<evidence type="ECO:0000313" key="3">
    <source>
        <dbReference type="Proteomes" id="UP000252884"/>
    </source>
</evidence>
<dbReference type="Pfam" id="PF13692">
    <property type="entry name" value="Glyco_trans_1_4"/>
    <property type="match status" value="1"/>
</dbReference>
<organism evidence="2 3">
    <name type="scientific">Pseudorhodoferax soli</name>
    <dbReference type="NCBI Taxonomy" id="545864"/>
    <lineage>
        <taxon>Bacteria</taxon>
        <taxon>Pseudomonadati</taxon>
        <taxon>Pseudomonadota</taxon>
        <taxon>Betaproteobacteria</taxon>
        <taxon>Burkholderiales</taxon>
        <taxon>Comamonadaceae</taxon>
    </lineage>
</organism>